<protein>
    <recommendedName>
        <fullName evidence="2">Anaphase-promoting complex subunit 5</fullName>
    </recommendedName>
</protein>
<dbReference type="InterPro" id="IPR026000">
    <property type="entry name" value="Apc5_dom"/>
</dbReference>
<evidence type="ECO:0000259" key="7">
    <source>
        <dbReference type="Pfam" id="PF12862"/>
    </source>
</evidence>
<evidence type="ECO:0000313" key="8">
    <source>
        <dbReference type="EMBL" id="ORX36306.1"/>
    </source>
</evidence>
<dbReference type="Proteomes" id="UP000193218">
    <property type="component" value="Unassembled WGS sequence"/>
</dbReference>
<evidence type="ECO:0000256" key="2">
    <source>
        <dbReference type="ARBA" id="ARBA00016066"/>
    </source>
</evidence>
<reference evidence="8 9" key="1">
    <citation type="submission" date="2017-03" db="EMBL/GenBank/DDBJ databases">
        <title>Widespread Adenine N6-methylation of Active Genes in Fungi.</title>
        <authorList>
            <consortium name="DOE Joint Genome Institute"/>
            <person name="Mondo S.J."/>
            <person name="Dannebaum R.O."/>
            <person name="Kuo R.C."/>
            <person name="Louie K.B."/>
            <person name="Bewick A.J."/>
            <person name="Labutti K."/>
            <person name="Haridas S."/>
            <person name="Kuo A."/>
            <person name="Salamov A."/>
            <person name="Ahrendt S.R."/>
            <person name="Lau R."/>
            <person name="Bowen B.P."/>
            <person name="Lipzen A."/>
            <person name="Sullivan W."/>
            <person name="Andreopoulos W.B."/>
            <person name="Clum A."/>
            <person name="Lindquist E."/>
            <person name="Daum C."/>
            <person name="Northen T.R."/>
            <person name="Ramamoorthy G."/>
            <person name="Schmitz R.J."/>
            <person name="Gryganskyi A."/>
            <person name="Culley D."/>
            <person name="Magnuson J."/>
            <person name="James T.Y."/>
            <person name="O'Malley M.A."/>
            <person name="Stajich J.E."/>
            <person name="Spatafora J.W."/>
            <person name="Visel A."/>
            <person name="Grigoriev I.V."/>
        </authorList>
    </citation>
    <scope>NUCLEOTIDE SEQUENCE [LARGE SCALE GENOMIC DNA]</scope>
    <source>
        <strain evidence="8 9">NRRL Y-17943</strain>
    </source>
</reference>
<keyword evidence="6" id="KW-0131">Cell cycle</keyword>
<dbReference type="GeneID" id="33557910"/>
<organism evidence="8 9">
    <name type="scientific">Kockovaella imperatae</name>
    <dbReference type="NCBI Taxonomy" id="4999"/>
    <lineage>
        <taxon>Eukaryota</taxon>
        <taxon>Fungi</taxon>
        <taxon>Dikarya</taxon>
        <taxon>Basidiomycota</taxon>
        <taxon>Agaricomycotina</taxon>
        <taxon>Tremellomycetes</taxon>
        <taxon>Tremellales</taxon>
        <taxon>Cuniculitremaceae</taxon>
        <taxon>Kockovaella</taxon>
    </lineage>
</organism>
<dbReference type="GO" id="GO:0005680">
    <property type="term" value="C:anaphase-promoting complex"/>
    <property type="evidence" value="ECO:0007669"/>
    <property type="project" value="InterPro"/>
</dbReference>
<feature type="domain" description="Anaphase-promoting complex subunit 5" evidence="7">
    <location>
        <begin position="240"/>
        <end position="326"/>
    </location>
</feature>
<dbReference type="RefSeq" id="XP_021870407.1">
    <property type="nucleotide sequence ID" value="XM_022016101.1"/>
</dbReference>
<dbReference type="GO" id="GO:0070979">
    <property type="term" value="P:protein K11-linked ubiquitination"/>
    <property type="evidence" value="ECO:0007669"/>
    <property type="project" value="TreeGrafter"/>
</dbReference>
<dbReference type="InParanoid" id="A0A1Y1UFM2"/>
<evidence type="ECO:0000256" key="5">
    <source>
        <dbReference type="ARBA" id="ARBA00022786"/>
    </source>
</evidence>
<evidence type="ECO:0000256" key="1">
    <source>
        <dbReference type="ARBA" id="ARBA00007450"/>
    </source>
</evidence>
<gene>
    <name evidence="8" type="ORF">BD324DRAFT_628244</name>
</gene>
<comment type="similarity">
    <text evidence="1">Belongs to the APC5 family.</text>
</comment>
<proteinExistence type="inferred from homology"/>
<evidence type="ECO:0000313" key="9">
    <source>
        <dbReference type="Proteomes" id="UP000193218"/>
    </source>
</evidence>
<dbReference type="EMBL" id="NBSH01000008">
    <property type="protein sequence ID" value="ORX36306.1"/>
    <property type="molecule type" value="Genomic_DNA"/>
</dbReference>
<evidence type="ECO:0000256" key="6">
    <source>
        <dbReference type="ARBA" id="ARBA00023306"/>
    </source>
</evidence>
<evidence type="ECO:0000256" key="3">
    <source>
        <dbReference type="ARBA" id="ARBA00022618"/>
    </source>
</evidence>
<comment type="caution">
    <text evidence="8">The sequence shown here is derived from an EMBL/GenBank/DDBJ whole genome shotgun (WGS) entry which is preliminary data.</text>
</comment>
<keyword evidence="9" id="KW-1185">Reference proteome</keyword>
<sequence>MNTSLSSPPKRSRRSNGGVVHRAPEFELPLHLALAYLLVRVHPINSEGAPINIYSAAFISSILQLVAREIYEVGYIARTYDNLKAEVDSLVESECASIARLNEKVRSRGQLIAHDRADAENFESWLETFATQFEDIAEGCAFLDNLEKDVRVRMNEDDEEDLTELPEPIERRSPFGLFLRGILLTLRKLSFDETSQLSVQVGAWCGVAPGPSRTSSHLWSLNRRAAMEETSDKRSNTMQEFQNATENGDYAKALTSLRRFYDYQFPAAGNKGQHQHALLNLATFHYSQGGISSAKAAIDEAIRVARAENDKPCLRQCMSLRYRLQAETNSAAFLPDESPRIYQQPLAEGKLQTPATPFVDLWSIKTALDMAEPVHVAMRRIHLTLARHEDLMAKSEGKREGKQGIKPYRPFPLAPWHATQAGLWSMIGCHDLAELHEDLAIKDAAGDADTRLTVLLSRAERAASSGRCIDALGILLDFDSLDHMSLAMYHRWARKVWSTLELWVSLSGDVEAMDLLVALKPPDELSVRLGPGANTRELGQSLELSGMSDPSLRGVPLAHEEVQASLLKARKLKNADFPPHVLLPHVLSAVHLSAELGLWPLYRKGIVQLAEVLLCIEGQGMAARAMEEVEAIWEQILNEGNQENTCRALLVLAKAKLDVNSEDSSAAEAHLRQALLIAGDISARDLRLQALTLLAIVAEMRGQPDEELLAAWERDDVQRPTDEIRKIGEIVKLVGVRVSGNWT</sequence>
<keyword evidence="3" id="KW-0132">Cell division</keyword>
<dbReference type="GO" id="GO:0045842">
    <property type="term" value="P:positive regulation of mitotic metaphase/anaphase transition"/>
    <property type="evidence" value="ECO:0007669"/>
    <property type="project" value="TreeGrafter"/>
</dbReference>
<keyword evidence="5" id="KW-0833">Ubl conjugation pathway</keyword>
<dbReference type="GO" id="GO:0031145">
    <property type="term" value="P:anaphase-promoting complex-dependent catabolic process"/>
    <property type="evidence" value="ECO:0007669"/>
    <property type="project" value="TreeGrafter"/>
</dbReference>
<name>A0A1Y1UFM2_9TREE</name>
<dbReference type="PANTHER" id="PTHR12830:SF9">
    <property type="entry name" value="ANAPHASE-PROMOTING COMPLEX SUBUNIT 5"/>
    <property type="match status" value="1"/>
</dbReference>
<accession>A0A1Y1UFM2</accession>
<dbReference type="OrthoDB" id="2504561at2759"/>
<dbReference type="STRING" id="4999.A0A1Y1UFM2"/>
<dbReference type="InterPro" id="IPR037679">
    <property type="entry name" value="Apc5"/>
</dbReference>
<dbReference type="Pfam" id="PF12862">
    <property type="entry name" value="ANAPC5"/>
    <property type="match status" value="1"/>
</dbReference>
<keyword evidence="4" id="KW-0498">Mitosis</keyword>
<evidence type="ECO:0000256" key="4">
    <source>
        <dbReference type="ARBA" id="ARBA00022776"/>
    </source>
</evidence>
<dbReference type="AlphaFoldDB" id="A0A1Y1UFM2"/>
<dbReference type="PANTHER" id="PTHR12830">
    <property type="entry name" value="ANAPHASE-PROMOTING COMPLEX SUBUNIT 5"/>
    <property type="match status" value="1"/>
</dbReference>
<dbReference type="GO" id="GO:0051301">
    <property type="term" value="P:cell division"/>
    <property type="evidence" value="ECO:0007669"/>
    <property type="project" value="UniProtKB-KW"/>
</dbReference>